<name>A0A081ASS8_PHYNI</name>
<protein>
    <submittedName>
        <fullName evidence="1">Uncharacterized protein</fullName>
    </submittedName>
</protein>
<evidence type="ECO:0000313" key="1">
    <source>
        <dbReference type="EMBL" id="ETO81939.1"/>
    </source>
</evidence>
<dbReference type="EMBL" id="ANJA01000778">
    <property type="protein sequence ID" value="ETO81939.1"/>
    <property type="molecule type" value="Genomic_DNA"/>
</dbReference>
<proteinExistence type="predicted"/>
<organism evidence="1 2">
    <name type="scientific">Phytophthora nicotianae P1976</name>
    <dbReference type="NCBI Taxonomy" id="1317066"/>
    <lineage>
        <taxon>Eukaryota</taxon>
        <taxon>Sar</taxon>
        <taxon>Stramenopiles</taxon>
        <taxon>Oomycota</taxon>
        <taxon>Peronosporomycetes</taxon>
        <taxon>Peronosporales</taxon>
        <taxon>Peronosporaceae</taxon>
        <taxon>Phytophthora</taxon>
    </lineage>
</organism>
<comment type="caution">
    <text evidence="1">The sequence shown here is derived from an EMBL/GenBank/DDBJ whole genome shotgun (WGS) entry which is preliminary data.</text>
</comment>
<dbReference type="AlphaFoldDB" id="A0A081ASS8"/>
<accession>A0A081ASS8</accession>
<dbReference type="Proteomes" id="UP000028582">
    <property type="component" value="Unassembled WGS sequence"/>
</dbReference>
<gene>
    <name evidence="1" type="ORF">F444_03825</name>
</gene>
<reference evidence="1 2" key="1">
    <citation type="submission" date="2013-11" db="EMBL/GenBank/DDBJ databases">
        <title>The Genome Sequence of Phytophthora parasitica P1976.</title>
        <authorList>
            <consortium name="The Broad Institute Genomics Platform"/>
            <person name="Russ C."/>
            <person name="Tyler B."/>
            <person name="Panabieres F."/>
            <person name="Shan W."/>
            <person name="Tripathy S."/>
            <person name="Grunwald N."/>
            <person name="Machado M."/>
            <person name="Johnson C.S."/>
            <person name="Walker B."/>
            <person name="Young S."/>
            <person name="Zeng Q."/>
            <person name="Gargeya S."/>
            <person name="Fitzgerald M."/>
            <person name="Haas B."/>
            <person name="Abouelleil A."/>
            <person name="Allen A.W."/>
            <person name="Alvarado L."/>
            <person name="Arachchi H.M."/>
            <person name="Berlin A.M."/>
            <person name="Chapman S.B."/>
            <person name="Gainer-Dewar J."/>
            <person name="Goldberg J."/>
            <person name="Griggs A."/>
            <person name="Gujja S."/>
            <person name="Hansen M."/>
            <person name="Howarth C."/>
            <person name="Imamovic A."/>
            <person name="Ireland A."/>
            <person name="Larimer J."/>
            <person name="McCowan C."/>
            <person name="Murphy C."/>
            <person name="Pearson M."/>
            <person name="Poon T.W."/>
            <person name="Priest M."/>
            <person name="Roberts A."/>
            <person name="Saif S."/>
            <person name="Shea T."/>
            <person name="Sisk P."/>
            <person name="Sykes S."/>
            <person name="Wortman J."/>
            <person name="Nusbaum C."/>
            <person name="Birren B."/>
        </authorList>
    </citation>
    <scope>NUCLEOTIDE SEQUENCE [LARGE SCALE GENOMIC DNA]</scope>
    <source>
        <strain evidence="1 2">P1976</strain>
    </source>
</reference>
<sequence length="62" mass="7586">MVYAFVRNAHRFKRHRITEAYMRVMRLKLTWVLLCTTKRVQPNEENTTQMMKTDEEISKLLK</sequence>
<evidence type="ECO:0000313" key="2">
    <source>
        <dbReference type="Proteomes" id="UP000028582"/>
    </source>
</evidence>